<proteinExistence type="predicted"/>
<dbReference type="Proteomes" id="UP000652219">
    <property type="component" value="Unassembled WGS sequence"/>
</dbReference>
<dbReference type="Gene3D" id="2.60.40.420">
    <property type="entry name" value="Cupredoxins - blue copper proteins"/>
    <property type="match status" value="2"/>
</dbReference>
<dbReference type="PANTHER" id="PTHR34883:SF15">
    <property type="entry name" value="EXTRACELLULAR SERINE-RICH PROTEIN"/>
    <property type="match status" value="1"/>
</dbReference>
<evidence type="ECO:0000313" key="3">
    <source>
        <dbReference type="Proteomes" id="UP000652219"/>
    </source>
</evidence>
<feature type="signal peptide" evidence="1">
    <location>
        <begin position="1"/>
        <end position="20"/>
    </location>
</feature>
<dbReference type="EMBL" id="WIGN01000383">
    <property type="protein sequence ID" value="KAF6795852.1"/>
    <property type="molecule type" value="Genomic_DNA"/>
</dbReference>
<comment type="caution">
    <text evidence="2">The sequence shown here is derived from an EMBL/GenBank/DDBJ whole genome shotgun (WGS) entry which is preliminary data.</text>
</comment>
<feature type="chain" id="PRO_5034867465" evidence="1">
    <location>
        <begin position="21"/>
        <end position="607"/>
    </location>
</feature>
<keyword evidence="1" id="KW-0732">Signal</keyword>
<keyword evidence="3" id="KW-1185">Reference proteome</keyword>
<dbReference type="InterPro" id="IPR008972">
    <property type="entry name" value="Cupredoxin"/>
</dbReference>
<reference evidence="2 3" key="1">
    <citation type="journal article" date="2020" name="Phytopathology">
        <title>Genome Sequence Resources of Colletotrichum truncatum, C. plurivorum, C. musicola, and C. sojae: Four Species Pathogenic to Soybean (Glycine max).</title>
        <authorList>
            <person name="Rogerio F."/>
            <person name="Boufleur T.R."/>
            <person name="Ciampi-Guillardi M."/>
            <person name="Sukno S.A."/>
            <person name="Thon M.R."/>
            <person name="Massola Junior N.S."/>
            <person name="Baroncelli R."/>
        </authorList>
    </citation>
    <scope>NUCLEOTIDE SEQUENCE [LARGE SCALE GENOMIC DNA]</scope>
    <source>
        <strain evidence="2 3">LFN0009</strain>
    </source>
</reference>
<dbReference type="CDD" id="cd00920">
    <property type="entry name" value="Cupredoxin"/>
    <property type="match status" value="2"/>
</dbReference>
<sequence>MRSPISLATAAAALFPTVLAAHFQVTVGKNNLLKFDPETLVANKGDTITYTFFSKNHSVTQSSFDAPCAPLPAGFFSAFTPSPSDTTPSATTFTITVNDTKPIWVFCGQGNHCQQGMLHSINPPSSGNTFDGFRDKAKSAGASTSPPDGLPIGGKRVARVEVGAAGALTFSPNDLKEPVGTVVEFAFNPKNHSVTQSSFDKPCQPSQDGFSSGLVPTALSPSGVTFSILVADTKPIWFYCAQTTGTHCQKGMLGAINAPSTGNTLAAFTDLASKAPPSTLPPQAPLGGILSVNGTVLPTSSSPIVDVTSLSKDSVYMTSKAGGSPVANWNFGVNISDSAVERLQLSVVLNGVLLRILATGYENLRPGGSWAGTFPESLVEVIGTMAAQSYIHRTSSSDPLSHFSRPVPSDCAYAAPLSSVDAFLSVALAVLLLDIGLVADSAAALAASDPWLVPALVTSLGARARMAGVVDMMQNHIPAAAPREVEIPAELVYSYVMHHYVSSCPDKLAWDKPFAKLSVKGKDVDMAQRTVGVELEWEGKQDGDLFAAWLGPWGDVKFSPVVDKKAAVPDGLYGHVWVVVTTKKDIRGSEIPSVTVAGPEMVWVTQP</sequence>
<evidence type="ECO:0000313" key="2">
    <source>
        <dbReference type="EMBL" id="KAF6795852.1"/>
    </source>
</evidence>
<gene>
    <name evidence="2" type="ORF">CSOJ01_13349</name>
</gene>
<name>A0A8H6ITA3_9PEZI</name>
<dbReference type="PANTHER" id="PTHR34883">
    <property type="entry name" value="SERINE-RICH PROTEIN, PUTATIVE-RELATED-RELATED"/>
    <property type="match status" value="1"/>
</dbReference>
<protein>
    <submittedName>
        <fullName evidence="2">Extracellular serine-rich protein</fullName>
    </submittedName>
</protein>
<dbReference type="InterPro" id="IPR052953">
    <property type="entry name" value="Ser-rich/MCO-related"/>
</dbReference>
<dbReference type="AlphaFoldDB" id="A0A8H6ITA3"/>
<organism evidence="2 3">
    <name type="scientific">Colletotrichum sojae</name>
    <dbReference type="NCBI Taxonomy" id="2175907"/>
    <lineage>
        <taxon>Eukaryota</taxon>
        <taxon>Fungi</taxon>
        <taxon>Dikarya</taxon>
        <taxon>Ascomycota</taxon>
        <taxon>Pezizomycotina</taxon>
        <taxon>Sordariomycetes</taxon>
        <taxon>Hypocreomycetidae</taxon>
        <taxon>Glomerellales</taxon>
        <taxon>Glomerellaceae</taxon>
        <taxon>Colletotrichum</taxon>
        <taxon>Colletotrichum orchidearum species complex</taxon>
    </lineage>
</organism>
<accession>A0A8H6ITA3</accession>
<dbReference type="SUPFAM" id="SSF49503">
    <property type="entry name" value="Cupredoxins"/>
    <property type="match status" value="2"/>
</dbReference>
<evidence type="ECO:0000256" key="1">
    <source>
        <dbReference type="SAM" id="SignalP"/>
    </source>
</evidence>